<dbReference type="EMBL" id="BC049817">
    <property type="protein sequence ID" value="AAH49817.1"/>
    <property type="molecule type" value="mRNA"/>
</dbReference>
<proteinExistence type="evidence at transcript level"/>
<dbReference type="AlphaFoldDB" id="Q810K8"/>
<name>Q810K8_MOUSE</name>
<dbReference type="MGI" id="MGI:2180801">
    <property type="gene designation" value="Atp13a1"/>
</dbReference>
<sequence length="77" mass="8254">MCGLKVSALKAPVLKPHPCPRLPGPVSTGTKDPSRNRYKLFLECTLILTSVVPPELPIELSLAVNTSLIALAKLCEC</sequence>
<evidence type="ECO:0000313" key="1">
    <source>
        <dbReference type="EMBL" id="AAH49817.1"/>
    </source>
</evidence>
<organism evidence="1">
    <name type="scientific">Mus musculus</name>
    <name type="common">Mouse</name>
    <dbReference type="NCBI Taxonomy" id="10090"/>
    <lineage>
        <taxon>Eukaryota</taxon>
        <taxon>Metazoa</taxon>
        <taxon>Chordata</taxon>
        <taxon>Craniata</taxon>
        <taxon>Vertebrata</taxon>
        <taxon>Euteleostomi</taxon>
        <taxon>Mammalia</taxon>
        <taxon>Eutheria</taxon>
        <taxon>Euarchontoglires</taxon>
        <taxon>Glires</taxon>
        <taxon>Rodentia</taxon>
        <taxon>Myomorpha</taxon>
        <taxon>Muroidea</taxon>
        <taxon>Muridae</taxon>
        <taxon>Murinae</taxon>
        <taxon>Mus</taxon>
        <taxon>Mus</taxon>
    </lineage>
</organism>
<accession>Q810K8</accession>
<dbReference type="AGR" id="MGI:2180801"/>
<gene>
    <name evidence="1 2" type="primary">Atp13a1</name>
</gene>
<reference evidence="1" key="1">
    <citation type="journal article" date="2004" name="Genome Res.">
        <title>The status, quality, and expansion of the NIH full-length cDNA project: the Mammalian Gene Collection (MGC).</title>
        <authorList>
            <consortium name="The MGC Project Team"/>
            <person name="Gerhard D.S."/>
            <person name="Wagner L."/>
            <person name="Feingold E.A."/>
            <person name="Shenmen C.M."/>
            <person name="Grouse L.H."/>
            <person name="Schuler G."/>
            <person name="Klein S.L."/>
            <person name="Old S."/>
            <person name="Rasooly R."/>
            <person name="Good P."/>
            <person name="Guyer M."/>
            <person name="Peck A.M."/>
            <person name="Derge J.G."/>
            <person name="Lipman D."/>
            <person name="Collins F.S."/>
            <person name="Jang W."/>
            <person name="Sherry S."/>
            <person name="Feolo M."/>
            <person name="Misquitta L."/>
            <person name="Lee E."/>
            <person name="Rotmistrovsky K."/>
            <person name="Greenhut S.F."/>
            <person name="Schaefer C.F."/>
            <person name="Buetow K."/>
            <person name="Bonner T.I."/>
            <person name="Haussler D."/>
            <person name="Kent J."/>
            <person name="Kiekhaus M."/>
            <person name="Furey T."/>
            <person name="Brent M."/>
            <person name="Prange C."/>
            <person name="Schreiber K."/>
            <person name="Shapiro N."/>
            <person name="Bhat N.K."/>
            <person name="Hopkins R.F."/>
            <person name="Hsie F."/>
            <person name="Driscoll T."/>
            <person name="Soares M.B."/>
            <person name="Casavant T.L."/>
            <person name="Scheetz T.E."/>
            <person name="Brown-stein M.J."/>
            <person name="Usdin T.B."/>
            <person name="Toshiyuki S."/>
            <person name="Carninci P."/>
            <person name="Piao Y."/>
            <person name="Dudekula D.B."/>
            <person name="Ko M.S."/>
            <person name="Kawakami K."/>
            <person name="Suzuki Y."/>
            <person name="Sugano S."/>
            <person name="Gruber C.E."/>
            <person name="Smith M.R."/>
            <person name="Simmons B."/>
            <person name="Moore T."/>
            <person name="Waterman R."/>
            <person name="Johnson S.L."/>
            <person name="Ruan Y."/>
            <person name="Wei C.L."/>
            <person name="Mathavan S."/>
            <person name="Gunaratne P.H."/>
            <person name="Wu J."/>
            <person name="Garcia A.M."/>
            <person name="Hulyk S.W."/>
            <person name="Fuh E."/>
            <person name="Yuan Y."/>
            <person name="Sneed A."/>
            <person name="Kowis C."/>
            <person name="Hodgson A."/>
            <person name="Muzny D.M."/>
            <person name="McPherson J."/>
            <person name="Gibbs R.A."/>
            <person name="Fahey J."/>
            <person name="Helton E."/>
            <person name="Ketteman M."/>
            <person name="Madan A."/>
            <person name="Rodrigues S."/>
            <person name="Sanchez A."/>
            <person name="Whiting M."/>
            <person name="Madari A."/>
            <person name="Young A.C."/>
            <person name="Wetherby K.D."/>
            <person name="Granite S.J."/>
            <person name="Kwong P.N."/>
            <person name="Brinkley C.P."/>
            <person name="Pearson R.L."/>
            <person name="Bouffard G.G."/>
            <person name="Blakesly R.W."/>
            <person name="Green E.D."/>
            <person name="Dickson M.C."/>
            <person name="Rodriguez A.C."/>
            <person name="Grimwood J."/>
            <person name="Schmutz J."/>
            <person name="Myers R.M."/>
            <person name="Butterfield Y.S."/>
            <person name="Griffith M."/>
            <person name="Griffith O.L."/>
            <person name="Krzywinski M.I."/>
            <person name="Liao N."/>
            <person name="Morin R."/>
            <person name="Morrin R."/>
            <person name="Palmquist D."/>
            <person name="Petrescu A.S."/>
            <person name="Skalska U."/>
            <person name="Smailus D.E."/>
            <person name="Stott J.M."/>
            <person name="Schnerch A."/>
            <person name="Schein J.E."/>
            <person name="Jones S.J."/>
            <person name="Holt R.A."/>
            <person name="Baross A."/>
            <person name="Marra M.A."/>
            <person name="Clifton S."/>
            <person name="Makowski K.A."/>
            <person name="Bosak S."/>
            <person name="Malek J."/>
        </authorList>
    </citation>
    <scope>NUCLEOTIDE SEQUENCE [LARGE SCALE MRNA]</scope>
    <source>
        <tissue evidence="1">Limb</tissue>
    </source>
</reference>
<protein>
    <submittedName>
        <fullName evidence="1">Atp13a1 protein</fullName>
    </submittedName>
</protein>
<evidence type="ECO:0000313" key="2">
    <source>
        <dbReference type="MGI" id="MGI:2180801"/>
    </source>
</evidence>